<evidence type="ECO:0000313" key="6">
    <source>
        <dbReference type="EMBL" id="TKX23976.1"/>
    </source>
</evidence>
<dbReference type="InterPro" id="IPR000014">
    <property type="entry name" value="PAS"/>
</dbReference>
<dbReference type="Gene3D" id="3.30.450.20">
    <property type="entry name" value="PAS domain"/>
    <property type="match status" value="1"/>
</dbReference>
<gene>
    <name evidence="6" type="ORF">C1H76_3914</name>
</gene>
<dbReference type="CDD" id="cd00130">
    <property type="entry name" value="PAS"/>
    <property type="match status" value="1"/>
</dbReference>
<evidence type="ECO:0000256" key="4">
    <source>
        <dbReference type="SAM" id="MobiDB-lite"/>
    </source>
</evidence>
<evidence type="ECO:0000256" key="2">
    <source>
        <dbReference type="ARBA" id="ARBA00022643"/>
    </source>
</evidence>
<dbReference type="SUPFAM" id="SSF55785">
    <property type="entry name" value="PYP-like sensor domain (PAS domain)"/>
    <property type="match status" value="1"/>
</dbReference>
<keyword evidence="1" id="KW-0285">Flavoprotein</keyword>
<dbReference type="Proteomes" id="UP000308133">
    <property type="component" value="Unassembled WGS sequence"/>
</dbReference>
<organism evidence="6 7">
    <name type="scientific">Elsinoe australis</name>
    <dbReference type="NCBI Taxonomy" id="40998"/>
    <lineage>
        <taxon>Eukaryota</taxon>
        <taxon>Fungi</taxon>
        <taxon>Dikarya</taxon>
        <taxon>Ascomycota</taxon>
        <taxon>Pezizomycotina</taxon>
        <taxon>Dothideomycetes</taxon>
        <taxon>Dothideomycetidae</taxon>
        <taxon>Myriangiales</taxon>
        <taxon>Elsinoaceae</taxon>
        <taxon>Elsinoe</taxon>
    </lineage>
</organism>
<accession>A0A4U7B5C5</accession>
<dbReference type="GO" id="GO:0005634">
    <property type="term" value="C:nucleus"/>
    <property type="evidence" value="ECO:0007669"/>
    <property type="project" value="TreeGrafter"/>
</dbReference>
<comment type="caution">
    <text evidence="6">The sequence shown here is derived from an EMBL/GenBank/DDBJ whole genome shotgun (WGS) entry which is preliminary data.</text>
</comment>
<reference evidence="6 7" key="1">
    <citation type="submission" date="2018-02" db="EMBL/GenBank/DDBJ databases">
        <title>Draft genome sequences of Elsinoe sp., causing black scab on jojoba.</title>
        <authorList>
            <person name="Stodart B."/>
            <person name="Jeffress S."/>
            <person name="Ash G."/>
            <person name="Arun Chinnappa K."/>
        </authorList>
    </citation>
    <scope>NUCLEOTIDE SEQUENCE [LARGE SCALE GENOMIC DNA]</scope>
    <source>
        <strain evidence="6 7">Hillstone_2</strain>
    </source>
</reference>
<keyword evidence="3" id="KW-0157">Chromophore</keyword>
<dbReference type="PROSITE" id="PS50113">
    <property type="entry name" value="PAC"/>
    <property type="match status" value="1"/>
</dbReference>
<feature type="region of interest" description="Disordered" evidence="4">
    <location>
        <begin position="1"/>
        <end position="108"/>
    </location>
</feature>
<protein>
    <submittedName>
        <fullName evidence="6">PAS domain-containing protein 2</fullName>
    </submittedName>
</protein>
<feature type="domain" description="PAC" evidence="5">
    <location>
        <begin position="313"/>
        <end position="367"/>
    </location>
</feature>
<dbReference type="PANTHER" id="PTHR47429:SF9">
    <property type="entry name" value="PAS DOMAIN-CONTAINING PROTEIN"/>
    <property type="match status" value="1"/>
</dbReference>
<proteinExistence type="predicted"/>
<dbReference type="PANTHER" id="PTHR47429">
    <property type="entry name" value="PROTEIN TWIN LOV 1"/>
    <property type="match status" value="1"/>
</dbReference>
<keyword evidence="2" id="KW-0288">FMN</keyword>
<evidence type="ECO:0000313" key="7">
    <source>
        <dbReference type="Proteomes" id="UP000308133"/>
    </source>
</evidence>
<evidence type="ECO:0000256" key="3">
    <source>
        <dbReference type="ARBA" id="ARBA00022991"/>
    </source>
</evidence>
<dbReference type="InterPro" id="IPR035965">
    <property type="entry name" value="PAS-like_dom_sf"/>
</dbReference>
<dbReference type="InterPro" id="IPR000700">
    <property type="entry name" value="PAS-assoc_C"/>
</dbReference>
<dbReference type="AlphaFoldDB" id="A0A4U7B5C5"/>
<dbReference type="NCBIfam" id="TIGR00229">
    <property type="entry name" value="sensory_box"/>
    <property type="match status" value="1"/>
</dbReference>
<dbReference type="Pfam" id="PF13426">
    <property type="entry name" value="PAS_9"/>
    <property type="match status" value="1"/>
</dbReference>
<evidence type="ECO:0000259" key="5">
    <source>
        <dbReference type="PROSITE" id="PS50113"/>
    </source>
</evidence>
<sequence length="619" mass="68019">MGDAQSRASGRKHRAPPKLFPTISQNNNRPSSAFSHSQLVPDSPVLKDIPKMPAFGAPSDGGSLRPGAVSPESVFDGPPDDDVYEAPNNAVLNNGRSGADEAGSYDLKPPPPKNAHANVEDLSIRFFSAAHLNVILRDQKYSRRFLSFLQQYKPQLIPHLNEYLNSQKAIAAVEYANAVTESLSGGKGDSTAVVLDDTLHQRAQGTVDELVGEALPAFISHRLVQIVTDTLVKEVTGQGTPLMREMIPSLAEVYCVSDPSLPDNPIVYASEEFYNTSQYGKDYAIGRNCRFLQGPKTADASVRRLVEALQAGQECTETLLNYRRDGTPFLNLLMIAPLYDNKGTVRYFLGCQIDVSSMVEDGRGMESFQQLLAKERVDSRLGHRQNKRPAQILAELSAMLNNDELTTLRNATMGVTEESRTATPPARQTRGGRRILGMDEDAPSEQALWPDRSLGPSGRLPGVYQNYLLVRPFPSLRITFTSPALRIPGLLQTKFMERIGGPAHVREGILDAMSHGTSVTAKINWISSGTDGRVGETRQRWIHCTPLLGSDDKVGVWMIVMVEHEEVTGRLNKMSLDSGRTSPRGSAKNFTSEKLYQEYLRREGRGEVASPVSRTSSRG</sequence>
<evidence type="ECO:0000256" key="1">
    <source>
        <dbReference type="ARBA" id="ARBA00022630"/>
    </source>
</evidence>
<name>A0A4U7B5C5_9PEZI</name>
<dbReference type="EMBL" id="PTQR01000050">
    <property type="protein sequence ID" value="TKX23976.1"/>
    <property type="molecule type" value="Genomic_DNA"/>
</dbReference>
<feature type="compositionally biased region" description="Polar residues" evidence="4">
    <location>
        <begin position="22"/>
        <end position="40"/>
    </location>
</feature>